<dbReference type="EMBL" id="QYZD01000011">
    <property type="protein sequence ID" value="RJG23401.1"/>
    <property type="molecule type" value="Genomic_DNA"/>
</dbReference>
<organism evidence="1 2">
    <name type="scientific">Paenibacillus thiaminolyticus</name>
    <name type="common">Bacillus thiaminolyticus</name>
    <dbReference type="NCBI Taxonomy" id="49283"/>
    <lineage>
        <taxon>Bacteria</taxon>
        <taxon>Bacillati</taxon>
        <taxon>Bacillota</taxon>
        <taxon>Bacilli</taxon>
        <taxon>Bacillales</taxon>
        <taxon>Paenibacillaceae</taxon>
        <taxon>Paenibacillus</taxon>
    </lineage>
</organism>
<reference evidence="1 2" key="1">
    <citation type="submission" date="2018-09" db="EMBL/GenBank/DDBJ databases">
        <title>Paenibacillus SK2017-BO5.</title>
        <authorList>
            <person name="Piskunova J.V."/>
            <person name="Dubiley S.A."/>
            <person name="Severinov K.V."/>
        </authorList>
    </citation>
    <scope>NUCLEOTIDE SEQUENCE [LARGE SCALE GENOMIC DNA]</scope>
    <source>
        <strain evidence="1 2">BO5</strain>
    </source>
</reference>
<proteinExistence type="predicted"/>
<evidence type="ECO:0000313" key="2">
    <source>
        <dbReference type="Proteomes" id="UP000266177"/>
    </source>
</evidence>
<evidence type="ECO:0000313" key="1">
    <source>
        <dbReference type="EMBL" id="RJG23401.1"/>
    </source>
</evidence>
<comment type="caution">
    <text evidence="1">The sequence shown here is derived from an EMBL/GenBank/DDBJ whole genome shotgun (WGS) entry which is preliminary data.</text>
</comment>
<protein>
    <submittedName>
        <fullName evidence="1">GapA-binding peptide SR1P</fullName>
    </submittedName>
</protein>
<dbReference type="OrthoDB" id="2971595at2"/>
<sequence length="54" mass="5974">MQNGSCPVMLGAILCERCGTLLEEIDTEKVIVYYHRCDDCAVCSKFDKIGGESE</sequence>
<gene>
    <name evidence="1" type="ORF">DQX05_14265</name>
</gene>
<dbReference type="RefSeq" id="WP_111152397.1">
    <property type="nucleotide sequence ID" value="NZ_CP160395.1"/>
</dbReference>
<dbReference type="AlphaFoldDB" id="A0A3A3H2Y7"/>
<name>A0A3A3H2Y7_PANTH</name>
<accession>A0A3A3H2Y7</accession>
<dbReference type="Proteomes" id="UP000266177">
    <property type="component" value="Unassembled WGS sequence"/>
</dbReference>